<feature type="transmembrane region" description="Helical" evidence="1">
    <location>
        <begin position="200"/>
        <end position="221"/>
    </location>
</feature>
<dbReference type="EMBL" id="SSOD01000001">
    <property type="protein sequence ID" value="THF65247.1"/>
    <property type="molecule type" value="Genomic_DNA"/>
</dbReference>
<dbReference type="AlphaFoldDB" id="A0A4S4AYM3"/>
<feature type="domain" description="DUF112" evidence="2">
    <location>
        <begin position="21"/>
        <end position="440"/>
    </location>
</feature>
<feature type="transmembrane region" description="Helical" evidence="1">
    <location>
        <begin position="356"/>
        <end position="376"/>
    </location>
</feature>
<keyword evidence="1" id="KW-0812">Transmembrane</keyword>
<dbReference type="RefSeq" id="WP_136383140.1">
    <property type="nucleotide sequence ID" value="NZ_SSOD01000001.1"/>
</dbReference>
<evidence type="ECO:0000259" key="2">
    <source>
        <dbReference type="Pfam" id="PF01970"/>
    </source>
</evidence>
<comment type="caution">
    <text evidence="3">The sequence shown here is derived from an EMBL/GenBank/DDBJ whole genome shotgun (WGS) entry which is preliminary data.</text>
</comment>
<keyword evidence="4" id="KW-1185">Reference proteome</keyword>
<feature type="transmembrane region" description="Helical" evidence="1">
    <location>
        <begin position="45"/>
        <end position="69"/>
    </location>
</feature>
<protein>
    <submittedName>
        <fullName evidence="3">Tripartite tricarboxylate transporter permease</fullName>
    </submittedName>
</protein>
<proteinExistence type="predicted"/>
<feature type="transmembrane region" description="Helical" evidence="1">
    <location>
        <begin position="145"/>
        <end position="162"/>
    </location>
</feature>
<dbReference type="Pfam" id="PF01970">
    <property type="entry name" value="TctA"/>
    <property type="match status" value="1"/>
</dbReference>
<keyword evidence="1" id="KW-1133">Transmembrane helix</keyword>
<reference evidence="3 4" key="1">
    <citation type="submission" date="2019-04" db="EMBL/GenBank/DDBJ databases">
        <title>Azoarcus rhizosphaerae sp. nov. isolated from rhizosphere of Ficus religiosa.</title>
        <authorList>
            <person name="Lin S.-Y."/>
            <person name="Hameed A."/>
            <person name="Hsu Y.-H."/>
            <person name="Young C.-C."/>
        </authorList>
    </citation>
    <scope>NUCLEOTIDE SEQUENCE [LARGE SCALE GENOMIC DNA]</scope>
    <source>
        <strain evidence="3 4">CC-YHH848</strain>
    </source>
</reference>
<feature type="transmembrane region" description="Helical" evidence="1">
    <location>
        <begin position="108"/>
        <end position="133"/>
    </location>
</feature>
<dbReference type="PANTHER" id="PTHR35342:SF5">
    <property type="entry name" value="TRICARBOXYLIC TRANSPORT PROTEIN"/>
    <property type="match status" value="1"/>
</dbReference>
<evidence type="ECO:0000256" key="1">
    <source>
        <dbReference type="SAM" id="Phobius"/>
    </source>
</evidence>
<gene>
    <name evidence="3" type="ORF">E6O51_01205</name>
</gene>
<dbReference type="OrthoDB" id="9781349at2"/>
<evidence type="ECO:0000313" key="3">
    <source>
        <dbReference type="EMBL" id="THF65247.1"/>
    </source>
</evidence>
<accession>A0A4S4AYM3</accession>
<feature type="transmembrane region" description="Helical" evidence="1">
    <location>
        <begin position="169"/>
        <end position="188"/>
    </location>
</feature>
<feature type="transmembrane region" description="Helical" evidence="1">
    <location>
        <begin position="472"/>
        <end position="491"/>
    </location>
</feature>
<organism evidence="3 4">
    <name type="scientific">Pseudothauera rhizosphaerae</name>
    <dbReference type="NCBI Taxonomy" id="2565932"/>
    <lineage>
        <taxon>Bacteria</taxon>
        <taxon>Pseudomonadati</taxon>
        <taxon>Pseudomonadota</taxon>
        <taxon>Betaproteobacteria</taxon>
        <taxon>Rhodocyclales</taxon>
        <taxon>Zoogloeaceae</taxon>
        <taxon>Pseudothauera</taxon>
    </lineage>
</organism>
<feature type="transmembrane region" description="Helical" evidence="1">
    <location>
        <begin position="320"/>
        <end position="344"/>
    </location>
</feature>
<dbReference type="PANTHER" id="PTHR35342">
    <property type="entry name" value="TRICARBOXYLIC TRANSPORT PROTEIN"/>
    <property type="match status" value="1"/>
</dbReference>
<dbReference type="InterPro" id="IPR002823">
    <property type="entry name" value="DUF112_TM"/>
</dbReference>
<sequence length="501" mass="52932">MELLEHLQVGFASALTWSNVLYCFAGVTLGTLVGVLPGIGPVATIAMLLPITYGLPPTAALIMLAGIYYGAQYGGSTAAILVNLPGESSSLVTCIDGHAMAKNGRAGAALGIAAIGSFFAGTVATLVIAAAAAPLAELALKFGPAEYFSLMVLGLIAAVVLAQGDILKAVAMTLLGLLLGLVGIDVNSGEERFTFGMPQLADGISFVVISMGIFGLGEIIYNLERERQKSREVAIRGVGRVLPTREDYARSWKPVLRGTTLGTVLGVLPGGGAMLGSFTSYMVEKRLARDRSRFGKGAIEGVAGPESANNAGAQTSFIPLLVMGLPSNAVMALMIGAMMIHGIVPGPQVMGERPELFWGLIASMWIGNALLLLLNLPLIGVWVRLLAVPYRMLYPAILLLCCIGVFSVNNSLFDVLLMVGFGFLGYLFIRLRCEPAPLLLGFVLGPMMEENLRRAMLLSRGDATVFFTRPLSLTLLLMALALVLVMVLPSIRATREVAFQD</sequence>
<keyword evidence="1" id="KW-0472">Membrane</keyword>
<feature type="transmembrane region" description="Helical" evidence="1">
    <location>
        <begin position="20"/>
        <end position="39"/>
    </location>
</feature>
<dbReference type="Proteomes" id="UP000307956">
    <property type="component" value="Unassembled WGS sequence"/>
</dbReference>
<evidence type="ECO:0000313" key="4">
    <source>
        <dbReference type="Proteomes" id="UP000307956"/>
    </source>
</evidence>
<name>A0A4S4AYM3_9RHOO</name>